<dbReference type="EMBL" id="JACGCM010002763">
    <property type="protein sequence ID" value="KAF6136090.1"/>
    <property type="molecule type" value="Genomic_DNA"/>
</dbReference>
<accession>A0A7J7L0D8</accession>
<sequence length="214" mass="23523">MHSLDSVSAVADTAGNKPSRTSSSSRRRGKDPSKVKATPPPVSPKDVWVEFVDMCNSDAFQGQSKKNTENRNKVKVPCTTGRTSMAVVRHNLAMEKNVPNEDAVRADVFNKAHTKVDKTYQCPEIIRKQSDLNRECNLNGCPKGIVAYGIVVDVSPDAHCHNEKLGDGYNKIEILNVINEDAILSMQDSFTKTMEDVGIGGFVAWPKSFIHFAS</sequence>
<evidence type="ECO:0000313" key="4">
    <source>
        <dbReference type="Proteomes" id="UP000541444"/>
    </source>
</evidence>
<dbReference type="InterPro" id="IPR058352">
    <property type="entry name" value="DUF8039"/>
</dbReference>
<gene>
    <name evidence="3" type="ORF">GIB67_000494</name>
</gene>
<protein>
    <recommendedName>
        <fullName evidence="2">DUF8039 domain-containing protein</fullName>
    </recommendedName>
</protein>
<keyword evidence="4" id="KW-1185">Reference proteome</keyword>
<name>A0A7J7L0D8_9MAGN</name>
<comment type="caution">
    <text evidence="3">The sequence shown here is derived from an EMBL/GenBank/DDBJ whole genome shotgun (WGS) entry which is preliminary data.</text>
</comment>
<dbReference type="OrthoDB" id="1297232at2759"/>
<dbReference type="Proteomes" id="UP000541444">
    <property type="component" value="Unassembled WGS sequence"/>
</dbReference>
<proteinExistence type="predicted"/>
<dbReference type="InterPro" id="IPR004252">
    <property type="entry name" value="Probable_transposase_24"/>
</dbReference>
<evidence type="ECO:0000259" key="2">
    <source>
        <dbReference type="Pfam" id="PF26133"/>
    </source>
</evidence>
<feature type="domain" description="DUF8039" evidence="2">
    <location>
        <begin position="143"/>
        <end position="212"/>
    </location>
</feature>
<evidence type="ECO:0000256" key="1">
    <source>
        <dbReference type="SAM" id="MobiDB-lite"/>
    </source>
</evidence>
<dbReference type="Pfam" id="PF03004">
    <property type="entry name" value="Transposase_24"/>
    <property type="match status" value="1"/>
</dbReference>
<feature type="region of interest" description="Disordered" evidence="1">
    <location>
        <begin position="1"/>
        <end position="43"/>
    </location>
</feature>
<evidence type="ECO:0000313" key="3">
    <source>
        <dbReference type="EMBL" id="KAF6136090.1"/>
    </source>
</evidence>
<dbReference type="Pfam" id="PF26133">
    <property type="entry name" value="DUF8039"/>
    <property type="match status" value="1"/>
</dbReference>
<reference evidence="3 4" key="1">
    <citation type="journal article" date="2020" name="IScience">
        <title>Genome Sequencing of the Endangered Kingdonia uniflora (Circaeasteraceae, Ranunculales) Reveals Potential Mechanisms of Evolutionary Specialization.</title>
        <authorList>
            <person name="Sun Y."/>
            <person name="Deng T."/>
            <person name="Zhang A."/>
            <person name="Moore M.J."/>
            <person name="Landis J.B."/>
            <person name="Lin N."/>
            <person name="Zhang H."/>
            <person name="Zhang X."/>
            <person name="Huang J."/>
            <person name="Zhang X."/>
            <person name="Sun H."/>
            <person name="Wang H."/>
        </authorList>
    </citation>
    <scope>NUCLEOTIDE SEQUENCE [LARGE SCALE GENOMIC DNA]</scope>
    <source>
        <strain evidence="3">TB1705</strain>
        <tissue evidence="3">Leaf</tissue>
    </source>
</reference>
<organism evidence="3 4">
    <name type="scientific">Kingdonia uniflora</name>
    <dbReference type="NCBI Taxonomy" id="39325"/>
    <lineage>
        <taxon>Eukaryota</taxon>
        <taxon>Viridiplantae</taxon>
        <taxon>Streptophyta</taxon>
        <taxon>Embryophyta</taxon>
        <taxon>Tracheophyta</taxon>
        <taxon>Spermatophyta</taxon>
        <taxon>Magnoliopsida</taxon>
        <taxon>Ranunculales</taxon>
        <taxon>Circaeasteraceae</taxon>
        <taxon>Kingdonia</taxon>
    </lineage>
</organism>
<dbReference type="AlphaFoldDB" id="A0A7J7L0D8"/>